<comment type="caution">
    <text evidence="2">The sequence shown here is derived from an EMBL/GenBank/DDBJ whole genome shotgun (WGS) entry which is preliminary data.</text>
</comment>
<keyword evidence="3" id="KW-1185">Reference proteome</keyword>
<keyword evidence="1" id="KW-0472">Membrane</keyword>
<feature type="transmembrane region" description="Helical" evidence="1">
    <location>
        <begin position="55"/>
        <end position="75"/>
    </location>
</feature>
<organism evidence="2 3">
    <name type="scientific">Salininema proteolyticum</name>
    <dbReference type="NCBI Taxonomy" id="1607685"/>
    <lineage>
        <taxon>Bacteria</taxon>
        <taxon>Bacillati</taxon>
        <taxon>Actinomycetota</taxon>
        <taxon>Actinomycetes</taxon>
        <taxon>Glycomycetales</taxon>
        <taxon>Glycomycetaceae</taxon>
        <taxon>Salininema</taxon>
    </lineage>
</organism>
<feature type="transmembrane region" description="Helical" evidence="1">
    <location>
        <begin position="125"/>
        <end position="143"/>
    </location>
</feature>
<evidence type="ECO:0000313" key="2">
    <source>
        <dbReference type="EMBL" id="MFC4337477.1"/>
    </source>
</evidence>
<dbReference type="Proteomes" id="UP001595823">
    <property type="component" value="Unassembled WGS sequence"/>
</dbReference>
<keyword evidence="1" id="KW-0812">Transmembrane</keyword>
<dbReference type="RefSeq" id="WP_380624507.1">
    <property type="nucleotide sequence ID" value="NZ_JBHSDK010000034.1"/>
</dbReference>
<accession>A0ABV8U3T8</accession>
<name>A0ABV8U3T8_9ACTN</name>
<feature type="transmembrane region" description="Helical" evidence="1">
    <location>
        <begin position="82"/>
        <end position="105"/>
    </location>
</feature>
<gene>
    <name evidence="2" type="ORF">ACFPET_19970</name>
</gene>
<sequence>MAERSVSVLGVSVAVAGAFVYAAGLQLPFFAYGREAGERLSYGDYLDLVAASGEGSGSVVLLPVLLVAVAAASFPSPGVARAAGLAAVLASVVGVGSLVGSVLVARSEWFLRAGDGFAVPAGPGFYLRVAGVLALGAGALLLCRGRGFRGPVRAGRRSGG</sequence>
<evidence type="ECO:0000256" key="1">
    <source>
        <dbReference type="SAM" id="Phobius"/>
    </source>
</evidence>
<evidence type="ECO:0008006" key="4">
    <source>
        <dbReference type="Google" id="ProtNLM"/>
    </source>
</evidence>
<protein>
    <recommendedName>
        <fullName evidence="4">DUF1772 domain-containing protein</fullName>
    </recommendedName>
</protein>
<keyword evidence="1" id="KW-1133">Transmembrane helix</keyword>
<reference evidence="3" key="1">
    <citation type="journal article" date="2019" name="Int. J. Syst. Evol. Microbiol.">
        <title>The Global Catalogue of Microorganisms (GCM) 10K type strain sequencing project: providing services to taxonomists for standard genome sequencing and annotation.</title>
        <authorList>
            <consortium name="The Broad Institute Genomics Platform"/>
            <consortium name="The Broad Institute Genome Sequencing Center for Infectious Disease"/>
            <person name="Wu L."/>
            <person name="Ma J."/>
        </authorList>
    </citation>
    <scope>NUCLEOTIDE SEQUENCE [LARGE SCALE GENOMIC DNA]</scope>
    <source>
        <strain evidence="3">IBRC-M 10908</strain>
    </source>
</reference>
<dbReference type="EMBL" id="JBHSDK010000034">
    <property type="protein sequence ID" value="MFC4337477.1"/>
    <property type="molecule type" value="Genomic_DNA"/>
</dbReference>
<proteinExistence type="predicted"/>
<evidence type="ECO:0000313" key="3">
    <source>
        <dbReference type="Proteomes" id="UP001595823"/>
    </source>
</evidence>